<evidence type="ECO:0000313" key="2">
    <source>
        <dbReference type="EMBL" id="EYU37639.1"/>
    </source>
</evidence>
<dbReference type="AlphaFoldDB" id="A0A022RC69"/>
<evidence type="ECO:0008006" key="4">
    <source>
        <dbReference type="Google" id="ProtNLM"/>
    </source>
</evidence>
<feature type="transmembrane region" description="Helical" evidence="1">
    <location>
        <begin position="126"/>
        <end position="148"/>
    </location>
</feature>
<dbReference type="SUPFAM" id="SSF103511">
    <property type="entry name" value="Chlorophyll a-b binding protein"/>
    <property type="match status" value="1"/>
</dbReference>
<feature type="transmembrane region" description="Helical" evidence="1">
    <location>
        <begin position="95"/>
        <end position="114"/>
    </location>
</feature>
<dbReference type="KEGG" id="egt:105957532"/>
<dbReference type="STRING" id="4155.A0A022RC69"/>
<proteinExistence type="predicted"/>
<name>A0A022RC69_ERYGU</name>
<dbReference type="Proteomes" id="UP000030748">
    <property type="component" value="Unassembled WGS sequence"/>
</dbReference>
<gene>
    <name evidence="2" type="ORF">MIMGU_mgv1a015542mg</name>
</gene>
<keyword evidence="1" id="KW-1133">Transmembrane helix</keyword>
<dbReference type="eggNOG" id="ENOG502S4YQ">
    <property type="taxonomic scope" value="Eukaryota"/>
</dbReference>
<sequence length="154" mass="16137">MAAVSTATTAAAAKIYNPPLCYSSVRDICSLNPSKTASSARFPRKFGTSFATGSPLLIEKPLHQRRNCVYKYSNSKSVSIRCEQSSKEGSGIDVWLGRFAMVGFVAAVTVEIATGKGLLDNFGLTAPLPTVALVVTAVVGVLTAAVIFQSASDT</sequence>
<organism evidence="2 3">
    <name type="scientific">Erythranthe guttata</name>
    <name type="common">Yellow monkey flower</name>
    <name type="synonym">Mimulus guttatus</name>
    <dbReference type="NCBI Taxonomy" id="4155"/>
    <lineage>
        <taxon>Eukaryota</taxon>
        <taxon>Viridiplantae</taxon>
        <taxon>Streptophyta</taxon>
        <taxon>Embryophyta</taxon>
        <taxon>Tracheophyta</taxon>
        <taxon>Spermatophyta</taxon>
        <taxon>Magnoliopsida</taxon>
        <taxon>eudicotyledons</taxon>
        <taxon>Gunneridae</taxon>
        <taxon>Pentapetalae</taxon>
        <taxon>asterids</taxon>
        <taxon>lamiids</taxon>
        <taxon>Lamiales</taxon>
        <taxon>Phrymaceae</taxon>
        <taxon>Erythranthe</taxon>
    </lineage>
</organism>
<keyword evidence="1" id="KW-0812">Transmembrane</keyword>
<reference evidence="2 3" key="1">
    <citation type="journal article" date="2013" name="Proc. Natl. Acad. Sci. U.S.A.">
        <title>Fine-scale variation in meiotic recombination in Mimulus inferred from population shotgun sequencing.</title>
        <authorList>
            <person name="Hellsten U."/>
            <person name="Wright K.M."/>
            <person name="Jenkins J."/>
            <person name="Shu S."/>
            <person name="Yuan Y."/>
            <person name="Wessler S.R."/>
            <person name="Schmutz J."/>
            <person name="Willis J.H."/>
            <person name="Rokhsar D.S."/>
        </authorList>
    </citation>
    <scope>NUCLEOTIDE SEQUENCE [LARGE SCALE GENOMIC DNA]</scope>
    <source>
        <strain evidence="3">cv. DUN x IM62</strain>
    </source>
</reference>
<dbReference type="EMBL" id="KI630513">
    <property type="protein sequence ID" value="EYU37639.1"/>
    <property type="molecule type" value="Genomic_DNA"/>
</dbReference>
<keyword evidence="1" id="KW-0472">Membrane</keyword>
<protein>
    <recommendedName>
        <fullName evidence="4">Stress enhanced protein 1</fullName>
    </recommendedName>
</protein>
<evidence type="ECO:0000256" key="1">
    <source>
        <dbReference type="SAM" id="Phobius"/>
    </source>
</evidence>
<dbReference type="OrthoDB" id="543868at2759"/>
<accession>A0A022RC69</accession>
<keyword evidence="3" id="KW-1185">Reference proteome</keyword>
<dbReference type="GO" id="GO:0009535">
    <property type="term" value="C:chloroplast thylakoid membrane"/>
    <property type="evidence" value="ECO:0000318"/>
    <property type="project" value="GO_Central"/>
</dbReference>
<dbReference type="PhylomeDB" id="A0A022RC69"/>
<dbReference type="OMA" id="HQRRNCV"/>
<evidence type="ECO:0000313" key="3">
    <source>
        <dbReference type="Proteomes" id="UP000030748"/>
    </source>
</evidence>